<dbReference type="AlphaFoldDB" id="A0A7Y9NJC1"/>
<evidence type="ECO:0000313" key="4">
    <source>
        <dbReference type="Proteomes" id="UP000534186"/>
    </source>
</evidence>
<name>A0A7Y9NJC1_9BACT</name>
<dbReference type="Gene3D" id="3.40.50.2000">
    <property type="entry name" value="Glycogen Phosphorylase B"/>
    <property type="match status" value="2"/>
</dbReference>
<proteinExistence type="predicted"/>
<dbReference type="Pfam" id="PF00534">
    <property type="entry name" value="Glycos_transf_1"/>
    <property type="match status" value="1"/>
</dbReference>
<feature type="domain" description="Glycosyl transferase family 1" evidence="2">
    <location>
        <begin position="203"/>
        <end position="347"/>
    </location>
</feature>
<accession>A0A7Y9NJC1</accession>
<dbReference type="SUPFAM" id="SSF53756">
    <property type="entry name" value="UDP-Glycosyltransferase/glycogen phosphorylase"/>
    <property type="match status" value="1"/>
</dbReference>
<dbReference type="PANTHER" id="PTHR46401">
    <property type="entry name" value="GLYCOSYLTRANSFERASE WBBK-RELATED"/>
    <property type="match status" value="1"/>
</dbReference>
<keyword evidence="1 3" id="KW-0808">Transferase</keyword>
<organism evidence="3 4">
    <name type="scientific">Tunturiibacter lichenicola</name>
    <dbReference type="NCBI Taxonomy" id="2051959"/>
    <lineage>
        <taxon>Bacteria</taxon>
        <taxon>Pseudomonadati</taxon>
        <taxon>Acidobacteriota</taxon>
        <taxon>Terriglobia</taxon>
        <taxon>Terriglobales</taxon>
        <taxon>Acidobacteriaceae</taxon>
        <taxon>Tunturiibacter</taxon>
    </lineage>
</organism>
<dbReference type="Proteomes" id="UP000534186">
    <property type="component" value="Unassembled WGS sequence"/>
</dbReference>
<comment type="caution">
    <text evidence="3">The sequence shown here is derived from an EMBL/GenBank/DDBJ whole genome shotgun (WGS) entry which is preliminary data.</text>
</comment>
<dbReference type="PANTHER" id="PTHR46401:SF2">
    <property type="entry name" value="GLYCOSYLTRANSFERASE WBBK-RELATED"/>
    <property type="match status" value="1"/>
</dbReference>
<sequence length="388" mass="43644">MKIAYPMRIDAFKQPGGDLYQIQAYIDAGQRIERSTAVPFAGKVIVDFKEDFTEYDIVHLTNIDRPVDAFAYYLSAKRAGKPIVLSTIHHSYQEVNRYEREGRGGVVGLVSGNLRFPQLELLRSMIRCAESPQLIKPTWTVMRRGVYEIQRALLSNANLIQILSKKERIDIAKDFGELESNHFVCIRNGCESSPPGTAAKNEGHRDLEVCVVGRIEARKNQIKILEALEQLGLSGVFIGKENLNHRQYCREFKSRIARSSSKYLAGLSHTETLRYMRRSRVHVSASWFEVSSLVDLEAYGEGCAIVSSQCGGTHELLGENAQYVDPGDSQDIERGILAAMGRTERAHSVKLGKDWSEVGIQLSELYCHLLGRRPNKTLSHRTPSTCEI</sequence>
<dbReference type="InterPro" id="IPR001296">
    <property type="entry name" value="Glyco_trans_1"/>
</dbReference>
<protein>
    <submittedName>
        <fullName evidence="3">Glycosyltransferase involved in cell wall biosynthesis</fullName>
    </submittedName>
</protein>
<evidence type="ECO:0000259" key="2">
    <source>
        <dbReference type="Pfam" id="PF00534"/>
    </source>
</evidence>
<gene>
    <name evidence="3" type="ORF">HDF12_000796</name>
</gene>
<dbReference type="GO" id="GO:0016757">
    <property type="term" value="F:glycosyltransferase activity"/>
    <property type="evidence" value="ECO:0007669"/>
    <property type="project" value="InterPro"/>
</dbReference>
<evidence type="ECO:0000256" key="1">
    <source>
        <dbReference type="ARBA" id="ARBA00022679"/>
    </source>
</evidence>
<reference evidence="3 4" key="1">
    <citation type="submission" date="2020-07" db="EMBL/GenBank/DDBJ databases">
        <title>Genomic Encyclopedia of Type Strains, Phase IV (KMG-V): Genome sequencing to study the core and pangenomes of soil and plant-associated prokaryotes.</title>
        <authorList>
            <person name="Whitman W."/>
        </authorList>
    </citation>
    <scope>NUCLEOTIDE SEQUENCE [LARGE SCALE GENOMIC DNA]</scope>
    <source>
        <strain evidence="3 4">M8UP30</strain>
    </source>
</reference>
<evidence type="ECO:0000313" key="3">
    <source>
        <dbReference type="EMBL" id="NYF50431.1"/>
    </source>
</evidence>
<dbReference type="EMBL" id="JACCCV010000001">
    <property type="protein sequence ID" value="NYF50431.1"/>
    <property type="molecule type" value="Genomic_DNA"/>
</dbReference>